<keyword evidence="4" id="KW-1185">Reference proteome</keyword>
<name>A0A813GR55_POLGL</name>
<evidence type="ECO:0000259" key="2">
    <source>
        <dbReference type="Pfam" id="PF13847"/>
    </source>
</evidence>
<reference evidence="3" key="1">
    <citation type="submission" date="2021-02" db="EMBL/GenBank/DDBJ databases">
        <authorList>
            <person name="Dougan E. K."/>
            <person name="Rhodes N."/>
            <person name="Thang M."/>
            <person name="Chan C."/>
        </authorList>
    </citation>
    <scope>NUCLEOTIDE SEQUENCE</scope>
</reference>
<evidence type="ECO:0000313" key="4">
    <source>
        <dbReference type="Proteomes" id="UP000654075"/>
    </source>
</evidence>
<dbReference type="InterPro" id="IPR025714">
    <property type="entry name" value="Methyltranfer_dom"/>
</dbReference>
<keyword evidence="1" id="KW-0732">Signal</keyword>
<dbReference type="SUPFAM" id="SSF53335">
    <property type="entry name" value="S-adenosyl-L-methionine-dependent methyltransferases"/>
    <property type="match status" value="1"/>
</dbReference>
<accession>A0A813GR55</accession>
<gene>
    <name evidence="3" type="ORF">PGLA1383_LOCUS45461</name>
</gene>
<dbReference type="EMBL" id="CAJNNV010029521">
    <property type="protein sequence ID" value="CAE8628861.1"/>
    <property type="molecule type" value="Genomic_DNA"/>
</dbReference>
<dbReference type="Gene3D" id="3.40.50.150">
    <property type="entry name" value="Vaccinia Virus protein VP39"/>
    <property type="match status" value="1"/>
</dbReference>
<organism evidence="3 4">
    <name type="scientific">Polarella glacialis</name>
    <name type="common">Dinoflagellate</name>
    <dbReference type="NCBI Taxonomy" id="89957"/>
    <lineage>
        <taxon>Eukaryota</taxon>
        <taxon>Sar</taxon>
        <taxon>Alveolata</taxon>
        <taxon>Dinophyceae</taxon>
        <taxon>Suessiales</taxon>
        <taxon>Suessiaceae</taxon>
        <taxon>Polarella</taxon>
    </lineage>
</organism>
<sequence length="261" mass="28581">MVGLAALLITSLVSAAARRDCWEGTPYSYDWCCGYPPHTRKFIHQCWKTLDVDDEFTYDKCCDIRFGADTRMLPAWWNASVSLQYALTEGPIIIHQARPPPLPIEAEAELLWGVAGGLVGGSSYDSKLRNDSHRLPFNAGILWNDKATRAMLSTDLLSQLRLLHGRDLQVLDLGSGLGLNVIGALRGGQVKLAVGVDFDPGAVLQAHRNAAQNGVRNFHFLQADICGSASELRARVRDQGVRGRVRFDVFTMTGMSAPLGS</sequence>
<dbReference type="Proteomes" id="UP000654075">
    <property type="component" value="Unassembled WGS sequence"/>
</dbReference>
<dbReference type="Pfam" id="PF13847">
    <property type="entry name" value="Methyltransf_31"/>
    <property type="match status" value="1"/>
</dbReference>
<evidence type="ECO:0000313" key="3">
    <source>
        <dbReference type="EMBL" id="CAE8628861.1"/>
    </source>
</evidence>
<comment type="caution">
    <text evidence="3">The sequence shown here is derived from an EMBL/GenBank/DDBJ whole genome shotgun (WGS) entry which is preliminary data.</text>
</comment>
<evidence type="ECO:0000256" key="1">
    <source>
        <dbReference type="SAM" id="SignalP"/>
    </source>
</evidence>
<protein>
    <recommendedName>
        <fullName evidence="2">Methyltransferase domain-containing protein</fullName>
    </recommendedName>
</protein>
<proteinExistence type="predicted"/>
<feature type="signal peptide" evidence="1">
    <location>
        <begin position="1"/>
        <end position="15"/>
    </location>
</feature>
<feature type="chain" id="PRO_5032338643" description="Methyltransferase domain-containing protein" evidence="1">
    <location>
        <begin position="16"/>
        <end position="261"/>
    </location>
</feature>
<feature type="domain" description="Methyltransferase" evidence="2">
    <location>
        <begin position="166"/>
        <end position="225"/>
    </location>
</feature>
<dbReference type="CDD" id="cd02440">
    <property type="entry name" value="AdoMet_MTases"/>
    <property type="match status" value="1"/>
</dbReference>
<dbReference type="InterPro" id="IPR029063">
    <property type="entry name" value="SAM-dependent_MTases_sf"/>
</dbReference>
<dbReference type="AlphaFoldDB" id="A0A813GR55"/>